<evidence type="ECO:0000256" key="2">
    <source>
        <dbReference type="ARBA" id="ARBA00023235"/>
    </source>
</evidence>
<organism evidence="3 4">
    <name type="scientific">Paenibacillus silvae</name>
    <dbReference type="NCBI Taxonomy" id="1325358"/>
    <lineage>
        <taxon>Bacteria</taxon>
        <taxon>Bacillati</taxon>
        <taxon>Bacillota</taxon>
        <taxon>Bacilli</taxon>
        <taxon>Bacillales</taxon>
        <taxon>Paenibacillaceae</taxon>
        <taxon>Paenibacillus</taxon>
    </lineage>
</organism>
<evidence type="ECO:0000313" key="3">
    <source>
        <dbReference type="EMBL" id="GGH54698.1"/>
    </source>
</evidence>
<dbReference type="PANTHER" id="PTHR13774:SF17">
    <property type="entry name" value="PHENAZINE BIOSYNTHESIS-LIKE DOMAIN-CONTAINING PROTEIN"/>
    <property type="match status" value="1"/>
</dbReference>
<dbReference type="PANTHER" id="PTHR13774">
    <property type="entry name" value="PHENAZINE BIOSYNTHESIS PROTEIN"/>
    <property type="match status" value="1"/>
</dbReference>
<dbReference type="InterPro" id="IPR003719">
    <property type="entry name" value="Phenazine_PhzF-like"/>
</dbReference>
<evidence type="ECO:0008006" key="5">
    <source>
        <dbReference type="Google" id="ProtNLM"/>
    </source>
</evidence>
<dbReference type="EMBL" id="BMFU01000003">
    <property type="protein sequence ID" value="GGH54698.1"/>
    <property type="molecule type" value="Genomic_DNA"/>
</dbReference>
<comment type="similarity">
    <text evidence="1">Belongs to the PhzF family.</text>
</comment>
<dbReference type="Gene3D" id="3.10.310.10">
    <property type="entry name" value="Diaminopimelate Epimerase, Chain A, domain 1"/>
    <property type="match status" value="1"/>
</dbReference>
<proteinExistence type="inferred from homology"/>
<dbReference type="Proteomes" id="UP000652153">
    <property type="component" value="Unassembled WGS sequence"/>
</dbReference>
<keyword evidence="2" id="KW-0413">Isomerase</keyword>
<evidence type="ECO:0000256" key="1">
    <source>
        <dbReference type="ARBA" id="ARBA00008270"/>
    </source>
</evidence>
<gene>
    <name evidence="3" type="ORF">GCM10008014_23640</name>
</gene>
<keyword evidence="4" id="KW-1185">Reference proteome</keyword>
<name>A0ABQ1ZCA9_9BACL</name>
<sequence>MEKLAKAIDLTSEDLDLTMPVVYGSTGTWTLLIPVRRLSTFAKMKPDSSQFPSILAENPKSSLHPFCLETRDSDAMMHARHFSSPYSGTTEDPVTGTASGVMGAYYLTYVNREIQEADFVVEQGHEVGRDGKVQVSVRREQQGMDVRIRGTAVYVQEMSVEIDS</sequence>
<protein>
    <recommendedName>
        <fullName evidence="5">PhzF family phenazine biosynthesis protein</fullName>
    </recommendedName>
</protein>
<accession>A0ABQ1ZCA9</accession>
<dbReference type="SUPFAM" id="SSF54506">
    <property type="entry name" value="Diaminopimelate epimerase-like"/>
    <property type="match status" value="1"/>
</dbReference>
<dbReference type="NCBIfam" id="TIGR00654">
    <property type="entry name" value="PhzF_family"/>
    <property type="match status" value="1"/>
</dbReference>
<dbReference type="Pfam" id="PF02567">
    <property type="entry name" value="PhzC-PhzF"/>
    <property type="match status" value="1"/>
</dbReference>
<comment type="caution">
    <text evidence="3">The sequence shown here is derived from an EMBL/GenBank/DDBJ whole genome shotgun (WGS) entry which is preliminary data.</text>
</comment>
<reference evidence="4" key="1">
    <citation type="journal article" date="2019" name="Int. J. Syst. Evol. Microbiol.">
        <title>The Global Catalogue of Microorganisms (GCM) 10K type strain sequencing project: providing services to taxonomists for standard genome sequencing and annotation.</title>
        <authorList>
            <consortium name="The Broad Institute Genomics Platform"/>
            <consortium name="The Broad Institute Genome Sequencing Center for Infectious Disease"/>
            <person name="Wu L."/>
            <person name="Ma J."/>
        </authorList>
    </citation>
    <scope>NUCLEOTIDE SEQUENCE [LARGE SCALE GENOMIC DNA]</scope>
    <source>
        <strain evidence="4">CGMCC 1.12770</strain>
    </source>
</reference>
<evidence type="ECO:0000313" key="4">
    <source>
        <dbReference type="Proteomes" id="UP000652153"/>
    </source>
</evidence>